<accession>A0A3S0QUC9</accession>
<dbReference type="RefSeq" id="WP_126678918.1">
    <property type="nucleotide sequence ID" value="NZ_RYYU01000001.1"/>
</dbReference>
<evidence type="ECO:0000313" key="1">
    <source>
        <dbReference type="EMBL" id="RUL59815.1"/>
    </source>
</evidence>
<sequence>MIIEDKDSKVFCIIDEFNKNFYPELVFSCAELTQKNIYLYYKTGEIADQFRLFWFSISPKLVGKFAQIGLLYVVNRLPKGVFRAVREA</sequence>
<dbReference type="EMBL" id="RYYU01000001">
    <property type="protein sequence ID" value="RUL59815.1"/>
    <property type="molecule type" value="Genomic_DNA"/>
</dbReference>
<reference evidence="1 2" key="1">
    <citation type="submission" date="2018-12" db="EMBL/GenBank/DDBJ databases">
        <title>Genome sequencing of Prevotella sp. KCOM 3155 (= JS262).</title>
        <authorList>
            <person name="Kook J.-K."/>
            <person name="Park S.-N."/>
            <person name="Lim Y.K."/>
        </authorList>
    </citation>
    <scope>NUCLEOTIDE SEQUENCE [LARGE SCALE GENOMIC DNA]</scope>
    <source>
        <strain evidence="1 2">KCOM 3155</strain>
    </source>
</reference>
<protein>
    <submittedName>
        <fullName evidence="1">Uncharacterized protein</fullName>
    </submittedName>
</protein>
<evidence type="ECO:0000313" key="2">
    <source>
        <dbReference type="Proteomes" id="UP000278983"/>
    </source>
</evidence>
<dbReference type="Proteomes" id="UP000278983">
    <property type="component" value="Unassembled WGS sequence"/>
</dbReference>
<comment type="caution">
    <text evidence="1">The sequence shown here is derived from an EMBL/GenBank/DDBJ whole genome shotgun (WGS) entry which is preliminary data.</text>
</comment>
<keyword evidence="2" id="KW-1185">Reference proteome</keyword>
<dbReference type="AlphaFoldDB" id="A0A3S0QUC9"/>
<proteinExistence type="predicted"/>
<organism evidence="1 2">
    <name type="scientific">Prevotella koreensis</name>
    <dbReference type="NCBI Taxonomy" id="2490854"/>
    <lineage>
        <taxon>Bacteria</taxon>
        <taxon>Pseudomonadati</taxon>
        <taxon>Bacteroidota</taxon>
        <taxon>Bacteroidia</taxon>
        <taxon>Bacteroidales</taxon>
        <taxon>Prevotellaceae</taxon>
        <taxon>Prevotella</taxon>
    </lineage>
</organism>
<gene>
    <name evidence="1" type="ORF">EHV08_08630</name>
</gene>
<name>A0A3S0QUC9_9BACT</name>